<comment type="caution">
    <text evidence="2">The sequence shown here is derived from an EMBL/GenBank/DDBJ whole genome shotgun (WGS) entry which is preliminary data.</text>
</comment>
<organism evidence="2 3">
    <name type="scientific">Blomia tropicalis</name>
    <name type="common">Mite</name>
    <dbReference type="NCBI Taxonomy" id="40697"/>
    <lineage>
        <taxon>Eukaryota</taxon>
        <taxon>Metazoa</taxon>
        <taxon>Ecdysozoa</taxon>
        <taxon>Arthropoda</taxon>
        <taxon>Chelicerata</taxon>
        <taxon>Arachnida</taxon>
        <taxon>Acari</taxon>
        <taxon>Acariformes</taxon>
        <taxon>Sarcoptiformes</taxon>
        <taxon>Astigmata</taxon>
        <taxon>Glycyphagoidea</taxon>
        <taxon>Echimyopodidae</taxon>
        <taxon>Blomia</taxon>
    </lineage>
</organism>
<evidence type="ECO:0000313" key="2">
    <source>
        <dbReference type="EMBL" id="KAJ6220160.1"/>
    </source>
</evidence>
<protein>
    <submittedName>
        <fullName evidence="2">Uncharacterized protein</fullName>
    </submittedName>
</protein>
<reference evidence="2" key="1">
    <citation type="submission" date="2022-12" db="EMBL/GenBank/DDBJ databases">
        <title>Genome assemblies of Blomia tropicalis.</title>
        <authorList>
            <person name="Cui Y."/>
        </authorList>
    </citation>
    <scope>NUCLEOTIDE SEQUENCE</scope>
    <source>
        <tissue evidence="2">Adult mites</tissue>
    </source>
</reference>
<accession>A0A9Q0MAJ9</accession>
<evidence type="ECO:0000256" key="1">
    <source>
        <dbReference type="SAM" id="MobiDB-lite"/>
    </source>
</evidence>
<evidence type="ECO:0000313" key="3">
    <source>
        <dbReference type="Proteomes" id="UP001142055"/>
    </source>
</evidence>
<name>A0A9Q0MAJ9_BLOTA</name>
<dbReference type="AlphaFoldDB" id="A0A9Q0MAJ9"/>
<dbReference type="Proteomes" id="UP001142055">
    <property type="component" value="Chromosome 2"/>
</dbReference>
<feature type="region of interest" description="Disordered" evidence="1">
    <location>
        <begin position="311"/>
        <end position="340"/>
    </location>
</feature>
<proteinExistence type="predicted"/>
<sequence length="340" mass="39623">MARQNGRPFNFDSSYRFQYNQRGQRARNQIPLQPILEDQELITEPIYGNSNVQNYLDQQQPYNASNGYGRPPTYIGNSSDVNQMNNFEARMQQPTRYQLQQFNYNPYQYDSGNYFPYNQTYQYNQPDFSSSSPPIGPYHNQEETSSQQFVTSYEQNCSMMPSQMRQNQLYGSNQRMMSNNNQISYNQPSQFGTFLRNYRVSNENAKDSLQQSYNGINFNQPQINCNVPCNNHGLNYVKCCCQCATILDQFMPKQPRKWKMQKQNKIQLKLRLKDDNDLYVSVVKSIAKWKSKKPSSGPKCVESCKVPLPTIDNEKNNNDEVDQNLNISSQLSDKKDFSMG</sequence>
<keyword evidence="3" id="KW-1185">Reference proteome</keyword>
<gene>
    <name evidence="2" type="ORF">RDWZM_005972</name>
</gene>
<dbReference type="EMBL" id="JAPWDV010000002">
    <property type="protein sequence ID" value="KAJ6220160.1"/>
    <property type="molecule type" value="Genomic_DNA"/>
</dbReference>